<dbReference type="Pfam" id="PF02410">
    <property type="entry name" value="RsfS"/>
    <property type="match status" value="1"/>
</dbReference>
<keyword evidence="2" id="KW-0963">Cytoplasm</keyword>
<comment type="subcellular location">
    <subcellularLocation>
        <location evidence="2">Cytoplasm</location>
    </subcellularLocation>
</comment>
<reference evidence="5" key="1">
    <citation type="journal article" date="2019" name="Int. J. Syst. Evol. Microbiol.">
        <title>The Global Catalogue of Microorganisms (GCM) 10K type strain sequencing project: providing services to taxonomists for standard genome sequencing and annotation.</title>
        <authorList>
            <consortium name="The Broad Institute Genomics Platform"/>
            <consortium name="The Broad Institute Genome Sequencing Center for Infectious Disease"/>
            <person name="Wu L."/>
            <person name="Ma J."/>
        </authorList>
    </citation>
    <scope>NUCLEOTIDE SEQUENCE [LARGE SCALE GENOMIC DNA]</scope>
    <source>
        <strain evidence="5">CGMCC 1.19062</strain>
    </source>
</reference>
<proteinExistence type="inferred from homology"/>
<accession>A0ABW5DUF2</accession>
<comment type="similarity">
    <text evidence="1 2">Belongs to the Iojap/RsfS family.</text>
</comment>
<dbReference type="PANTHER" id="PTHR21043">
    <property type="entry name" value="IOJAP SUPERFAMILY ORTHOLOG"/>
    <property type="match status" value="1"/>
</dbReference>
<keyword evidence="2" id="KW-0678">Repressor</keyword>
<dbReference type="PANTHER" id="PTHR21043:SF0">
    <property type="entry name" value="MITOCHONDRIAL ASSEMBLY OF RIBOSOMAL LARGE SUBUNIT PROTEIN 1"/>
    <property type="match status" value="1"/>
</dbReference>
<dbReference type="SUPFAM" id="SSF81301">
    <property type="entry name" value="Nucleotidyltransferase"/>
    <property type="match status" value="1"/>
</dbReference>
<evidence type="ECO:0000256" key="1">
    <source>
        <dbReference type="ARBA" id="ARBA00010574"/>
    </source>
</evidence>
<feature type="compositionally biased region" description="Acidic residues" evidence="3">
    <location>
        <begin position="126"/>
        <end position="150"/>
    </location>
</feature>
<name>A0ABW5DUF2_9PROT</name>
<keyword evidence="2" id="KW-0810">Translation regulation</keyword>
<organism evidence="4 5">
    <name type="scientific">Lacibacterium aquatile</name>
    <dbReference type="NCBI Taxonomy" id="1168082"/>
    <lineage>
        <taxon>Bacteria</taxon>
        <taxon>Pseudomonadati</taxon>
        <taxon>Pseudomonadota</taxon>
        <taxon>Alphaproteobacteria</taxon>
        <taxon>Rhodospirillales</taxon>
        <taxon>Rhodospirillaceae</taxon>
    </lineage>
</organism>
<dbReference type="InterPro" id="IPR043519">
    <property type="entry name" value="NT_sf"/>
</dbReference>
<comment type="subunit">
    <text evidence="2">Interacts with ribosomal protein uL14 (rplN).</text>
</comment>
<dbReference type="EMBL" id="JBHUIP010000012">
    <property type="protein sequence ID" value="MFD2264101.1"/>
    <property type="molecule type" value="Genomic_DNA"/>
</dbReference>
<gene>
    <name evidence="2 4" type="primary">rsfS</name>
    <name evidence="4" type="ORF">ACFSM5_14460</name>
</gene>
<feature type="region of interest" description="Disordered" evidence="3">
    <location>
        <begin position="125"/>
        <end position="150"/>
    </location>
</feature>
<keyword evidence="5" id="KW-1185">Reference proteome</keyword>
<dbReference type="InterPro" id="IPR004394">
    <property type="entry name" value="Iojap/RsfS/C7orf30"/>
</dbReference>
<protein>
    <recommendedName>
        <fullName evidence="2">Ribosomal silencing factor RsfS</fullName>
    </recommendedName>
</protein>
<dbReference type="Proteomes" id="UP001597295">
    <property type="component" value="Unassembled WGS sequence"/>
</dbReference>
<evidence type="ECO:0000256" key="3">
    <source>
        <dbReference type="SAM" id="MobiDB-lite"/>
    </source>
</evidence>
<evidence type="ECO:0000313" key="4">
    <source>
        <dbReference type="EMBL" id="MFD2264101.1"/>
    </source>
</evidence>
<dbReference type="HAMAP" id="MF_01477">
    <property type="entry name" value="Iojap_RsfS"/>
    <property type="match status" value="1"/>
</dbReference>
<dbReference type="RefSeq" id="WP_379877140.1">
    <property type="nucleotide sequence ID" value="NZ_JBHUIP010000012.1"/>
</dbReference>
<dbReference type="NCBIfam" id="TIGR00090">
    <property type="entry name" value="rsfS_iojap_ybeB"/>
    <property type="match status" value="1"/>
</dbReference>
<sequence>MTDPVTPSVEHMLDVARQSLEDDKGEGIVTIPLIGKSSIADYMLIASGRSSRQVASMAEKLAFKLKEAGAQGITLEGMQTADWVLIDAKDIIVHVFRPEVRSFYNLEKMWGIDLPPELRTAIEESGAFDDDMLDDSEGPIETADDDLDDEDRAMLARVESEERAKRK</sequence>
<evidence type="ECO:0000313" key="5">
    <source>
        <dbReference type="Proteomes" id="UP001597295"/>
    </source>
</evidence>
<evidence type="ECO:0000256" key="2">
    <source>
        <dbReference type="HAMAP-Rule" id="MF_01477"/>
    </source>
</evidence>
<comment type="function">
    <text evidence="2">Functions as a ribosomal silencing factor. Interacts with ribosomal protein uL14 (rplN), blocking formation of intersubunit bridge B8. Prevents association of the 30S and 50S ribosomal subunits and the formation of functional ribosomes, thus repressing translation.</text>
</comment>
<dbReference type="Gene3D" id="3.30.460.10">
    <property type="entry name" value="Beta Polymerase, domain 2"/>
    <property type="match status" value="1"/>
</dbReference>
<comment type="caution">
    <text evidence="4">The sequence shown here is derived from an EMBL/GenBank/DDBJ whole genome shotgun (WGS) entry which is preliminary data.</text>
</comment>